<evidence type="ECO:0000313" key="2">
    <source>
        <dbReference type="Proteomes" id="UP001497472"/>
    </source>
</evidence>
<accession>A0AAV1JX20</accession>
<keyword evidence="2" id="KW-1185">Reference proteome</keyword>
<evidence type="ECO:0000313" key="1">
    <source>
        <dbReference type="EMBL" id="CAK1553189.1"/>
    </source>
</evidence>
<sequence length="129" mass="14970">MLSMLSKWLLENVSVKRIEIIFPVTGHSFMPPDRVFGNVEKVLKKQEVIIQPEEYCEFISSSATVTNLRDIIIFDFKTAAQEVFKPTAKWPFKMTQCKRFIIKRSKISGNTVIRGEQFYKSDSNKSFNP</sequence>
<reference evidence="1 2" key="1">
    <citation type="submission" date="2023-11" db="EMBL/GenBank/DDBJ databases">
        <authorList>
            <person name="Okamura Y."/>
        </authorList>
    </citation>
    <scope>NUCLEOTIDE SEQUENCE [LARGE SCALE GENOMIC DNA]</scope>
</reference>
<dbReference type="Proteomes" id="UP001497472">
    <property type="component" value="Unassembled WGS sequence"/>
</dbReference>
<name>A0AAV1JX20_9NEOP</name>
<dbReference type="AlphaFoldDB" id="A0AAV1JX20"/>
<gene>
    <name evidence="1" type="ORF">LNINA_LOCUS12203</name>
</gene>
<protein>
    <submittedName>
        <fullName evidence="1">Uncharacterized protein</fullName>
    </submittedName>
</protein>
<organism evidence="1 2">
    <name type="scientific">Leptosia nina</name>
    <dbReference type="NCBI Taxonomy" id="320188"/>
    <lineage>
        <taxon>Eukaryota</taxon>
        <taxon>Metazoa</taxon>
        <taxon>Ecdysozoa</taxon>
        <taxon>Arthropoda</taxon>
        <taxon>Hexapoda</taxon>
        <taxon>Insecta</taxon>
        <taxon>Pterygota</taxon>
        <taxon>Neoptera</taxon>
        <taxon>Endopterygota</taxon>
        <taxon>Lepidoptera</taxon>
        <taxon>Glossata</taxon>
        <taxon>Ditrysia</taxon>
        <taxon>Papilionoidea</taxon>
        <taxon>Pieridae</taxon>
        <taxon>Pierinae</taxon>
        <taxon>Leptosia</taxon>
    </lineage>
</organism>
<proteinExistence type="predicted"/>
<comment type="caution">
    <text evidence="1">The sequence shown here is derived from an EMBL/GenBank/DDBJ whole genome shotgun (WGS) entry which is preliminary data.</text>
</comment>
<dbReference type="EMBL" id="CAVLEF010000215">
    <property type="protein sequence ID" value="CAK1553189.1"/>
    <property type="molecule type" value="Genomic_DNA"/>
</dbReference>